<feature type="region of interest" description="Disordered" evidence="3">
    <location>
        <begin position="1428"/>
        <end position="1452"/>
    </location>
</feature>
<dbReference type="InterPro" id="IPR055401">
    <property type="entry name" value="CEMIP_beta-hel_dom"/>
</dbReference>
<feature type="transmembrane region" description="Helical" evidence="4">
    <location>
        <begin position="1399"/>
        <end position="1422"/>
    </location>
</feature>
<dbReference type="PANTHER" id="PTHR47687:SF4">
    <property type="entry name" value="G8 DOMAIN-CONTAINING PROTEIN DDB_G0286311-RELATED"/>
    <property type="match status" value="1"/>
</dbReference>
<keyword evidence="4" id="KW-0472">Membrane</keyword>
<feature type="domain" description="G8" evidence="5">
    <location>
        <begin position="94"/>
        <end position="229"/>
    </location>
</feature>
<keyword evidence="1" id="KW-0325">Glycoprotein</keyword>
<evidence type="ECO:0000256" key="3">
    <source>
        <dbReference type="SAM" id="MobiDB-lite"/>
    </source>
</evidence>
<name>A0AB34JYB9_PRYPA</name>
<organism evidence="6 7">
    <name type="scientific">Prymnesium parvum</name>
    <name type="common">Toxic golden alga</name>
    <dbReference type="NCBI Taxonomy" id="97485"/>
    <lineage>
        <taxon>Eukaryota</taxon>
        <taxon>Haptista</taxon>
        <taxon>Haptophyta</taxon>
        <taxon>Prymnesiophyceae</taxon>
        <taxon>Prymnesiales</taxon>
        <taxon>Prymnesiaceae</taxon>
        <taxon>Prymnesium</taxon>
    </lineage>
</organism>
<dbReference type="PROSITE" id="PS51484">
    <property type="entry name" value="G8"/>
    <property type="match status" value="1"/>
</dbReference>
<evidence type="ECO:0000256" key="2">
    <source>
        <dbReference type="ARBA" id="ARBA00038413"/>
    </source>
</evidence>
<accession>A0AB34JYB9</accession>
<dbReference type="Proteomes" id="UP001515480">
    <property type="component" value="Unassembled WGS sequence"/>
</dbReference>
<keyword evidence="7" id="KW-1185">Reference proteome</keyword>
<evidence type="ECO:0000313" key="7">
    <source>
        <dbReference type="Proteomes" id="UP001515480"/>
    </source>
</evidence>
<sequence>MITIAKGGAFRCAAATGVRVRLAAWPLRVLASVLAVGPTWWLRRMREAMSSVFVCVPELVTLRLPNNLHLRNANVEKVDCPHHETDLHSWHSLSTWPRSAPVEGANVTIPEGKKVLLQQPLGMSLAFLTVPRSSELIIGPNSTHPIELRVAGIFVEGALRIGAQSCRLDAPVTVTLHGRRPMDKVGVCTVRTSPTCSDPPPFLYKGIYVLGTLEVHGKQYFDSWTRLARTLRPGDQSLYVQAYVNWEPGQQLVVTTTELKDSRDFNRNEVFTIAEVSLHEGMGSYKITLQEKAKYLHQLTAAFSPEVGLLTRKIKFQGAAEDSEPTDTDVGAGCRGSVVKWSIPCPDKYLTGFGGHVMIAGQGVGRLSGVEFYRMGQTNVLARYPIHFHLMGDARGLSFVRDCSVHRSFYRCVTIHGTHNVTVSQNVAYDVIGSCYYLEDGVEQDNVIEYNLGALIHVIGEPAGVGPGVIGQDFSATAVTQTETLTNPADATASAFYLTNAHNRLVGNAASGGWAGYAFPGLERPIKEHRHLAQRPSSAIPLEIDGNSAHSSGYWWEFAAAFYVGGKIFHPNTNSDELAYNPGKHQHERDTCTVICNTYTNCICSNKLAFRVTNTVVFRVWNIGFNHWGTRAEIVRYETHDVGLSANIMGQGFLDQLLLNCRTGEPVLPADIPLDKWRGTGFVWYDTNMWHIVTNVTFRQCGSPQGSEQGCGEISCHENSTVWGMLSHSDLYVPQFMQATASVRYEACGRRFRMNNFLYDIGSYLNNGMNSSTSERLQCWLDADGSASGTNHPTLLASTSPEAGNWWQLDRSCIRVGEGVLWACERSRSRMLGSVLLKWDERLQGTFSVYSEGGVYFCANGKPDTKCEPEAYANHWGRPAREGIPLTLSGQLTGALGGFGWHVAFNKLAPRLLSIERRQVSSATSLMLSIAYPPSTTGFTIVAKAPSWCNPSNNDLSCSETFSEVDSVVAVRFSSGNTYHWDGNLLYLRVVQPLADATGKPDWQLVPDEELGEYRPFEHYSIQIPRFSYSGSTLITAHCSGGGLFCDDPPRWHSTGPFYPQPCEKGFTLTAYDQCCFKTTCVSPLGASQTSIRIWTLADYSSYIVRSLNGIDGDTIDPLQAWWGSSFFLSLHQPITVVYIITLPSRSGLSKLEVDYTGAGADVSVTDSAESLLGASSCGYSLSRLTCTVDFSGTGTTFLVKFATKFQSSAVWNLVGDFKLYDATGARLALEGSVSAGGFDVSMLGKDLFCVRLLALDLSQQHVDPIAAWSGAMIPIPSFFDMTFEVNFTQSTELAVLEFYLRNAFVVVVFSLESGRYSESSYCDHTELSRKQCRINFPDGKYTRMTVSLRSTFSVSNSAIGNFSLFGPSGERIDASASDRELLSTPPRHDTSSLSDNDIGVVLAIVLPIASLFLLLSICTCASRTSSNKRSSCKRVTPSIPQNGKPPAKPTL</sequence>
<dbReference type="InterPro" id="IPR019316">
    <property type="entry name" value="G8_domain"/>
</dbReference>
<gene>
    <name evidence="6" type="ORF">AB1Y20_020738</name>
</gene>
<evidence type="ECO:0000259" key="5">
    <source>
        <dbReference type="PROSITE" id="PS51484"/>
    </source>
</evidence>
<proteinExistence type="inferred from homology"/>
<comment type="similarity">
    <text evidence="2">Belongs to the comF family.</text>
</comment>
<reference evidence="6 7" key="1">
    <citation type="journal article" date="2024" name="Science">
        <title>Giant polyketide synthase enzymes in the biosynthesis of giant marine polyether toxins.</title>
        <authorList>
            <person name="Fallon T.R."/>
            <person name="Shende V.V."/>
            <person name="Wierzbicki I.H."/>
            <person name="Pendleton A.L."/>
            <person name="Watervoot N.F."/>
            <person name="Auber R.P."/>
            <person name="Gonzalez D.J."/>
            <person name="Wisecaver J.H."/>
            <person name="Moore B.S."/>
        </authorList>
    </citation>
    <scope>NUCLEOTIDE SEQUENCE [LARGE SCALE GENOMIC DNA]</scope>
    <source>
        <strain evidence="6 7">12B1</strain>
    </source>
</reference>
<dbReference type="InterPro" id="IPR052334">
    <property type="entry name" value="G8_domain-comF-like"/>
</dbReference>
<dbReference type="Pfam" id="PF24606">
    <property type="entry name" value="CEMIP_beta-hel"/>
    <property type="match status" value="1"/>
</dbReference>
<evidence type="ECO:0000313" key="6">
    <source>
        <dbReference type="EMBL" id="KAL1525911.1"/>
    </source>
</evidence>
<dbReference type="EMBL" id="JBGBPQ010000004">
    <property type="protein sequence ID" value="KAL1525911.1"/>
    <property type="molecule type" value="Genomic_DNA"/>
</dbReference>
<keyword evidence="4" id="KW-1133">Transmembrane helix</keyword>
<protein>
    <recommendedName>
        <fullName evidence="5">G8 domain-containing protein</fullName>
    </recommendedName>
</protein>
<dbReference type="PANTHER" id="PTHR47687">
    <property type="entry name" value="G8 DOMAIN-CONTAINING PROTEIN DDB_G0288475-RELATED"/>
    <property type="match status" value="1"/>
</dbReference>
<dbReference type="Pfam" id="PF10162">
    <property type="entry name" value="G8"/>
    <property type="match status" value="1"/>
</dbReference>
<keyword evidence="4" id="KW-0812">Transmembrane</keyword>
<dbReference type="SMART" id="SM01225">
    <property type="entry name" value="G8"/>
    <property type="match status" value="1"/>
</dbReference>
<evidence type="ECO:0000256" key="1">
    <source>
        <dbReference type="ARBA" id="ARBA00023180"/>
    </source>
</evidence>
<evidence type="ECO:0000256" key="4">
    <source>
        <dbReference type="SAM" id="Phobius"/>
    </source>
</evidence>
<comment type="caution">
    <text evidence="6">The sequence shown here is derived from an EMBL/GenBank/DDBJ whole genome shotgun (WGS) entry which is preliminary data.</text>
</comment>